<organism evidence="2">
    <name type="scientific">viral metagenome</name>
    <dbReference type="NCBI Taxonomy" id="1070528"/>
    <lineage>
        <taxon>unclassified sequences</taxon>
        <taxon>metagenomes</taxon>
        <taxon>organismal metagenomes</taxon>
    </lineage>
</organism>
<keyword evidence="1" id="KW-1133">Transmembrane helix</keyword>
<keyword evidence="1" id="KW-0472">Membrane</keyword>
<feature type="transmembrane region" description="Helical" evidence="1">
    <location>
        <begin position="175"/>
        <end position="192"/>
    </location>
</feature>
<dbReference type="EMBL" id="MN738835">
    <property type="protein sequence ID" value="QHT38838.1"/>
    <property type="molecule type" value="Genomic_DNA"/>
</dbReference>
<sequence>MCFNETASITAFAIGSVCLAYTIYKKMYVFSFLYVTIVLMQLVEYYGHVALTTENAKLNKYAAIAGFSLLVIQPIVWALYVCYTHTNNTNIQTMILLTSILFILFSVGLSVIIEKTNNFRFAYLHDKCNSSICRLKWKFMTGSIIGSFVFLAFYVFLFAYPYFQVLKHKTTESTYFSVTIALLVLGILYMILNDRIRTGKEILSGFGSIWCFLCVFTGPLIIAFPKLANTQ</sequence>
<accession>A0A6C0FAX9</accession>
<reference evidence="2" key="1">
    <citation type="journal article" date="2020" name="Nature">
        <title>Giant virus diversity and host interactions through global metagenomics.</title>
        <authorList>
            <person name="Schulz F."/>
            <person name="Roux S."/>
            <person name="Paez-Espino D."/>
            <person name="Jungbluth S."/>
            <person name="Walsh D.A."/>
            <person name="Denef V.J."/>
            <person name="McMahon K.D."/>
            <person name="Konstantinidis K.T."/>
            <person name="Eloe-Fadrosh E.A."/>
            <person name="Kyrpides N.C."/>
            <person name="Woyke T."/>
        </authorList>
    </citation>
    <scope>NUCLEOTIDE SEQUENCE</scope>
    <source>
        <strain evidence="2">GVMAG-S-ERX556106-38</strain>
    </source>
</reference>
<feature type="transmembrane region" description="Helical" evidence="1">
    <location>
        <begin position="95"/>
        <end position="113"/>
    </location>
</feature>
<feature type="transmembrane region" description="Helical" evidence="1">
    <location>
        <begin position="204"/>
        <end position="224"/>
    </location>
</feature>
<protein>
    <submittedName>
        <fullName evidence="2">Uncharacterized protein</fullName>
    </submittedName>
</protein>
<evidence type="ECO:0000313" key="2">
    <source>
        <dbReference type="EMBL" id="QHT38838.1"/>
    </source>
</evidence>
<name>A0A6C0FAX9_9ZZZZ</name>
<feature type="transmembrane region" description="Helical" evidence="1">
    <location>
        <begin position="144"/>
        <end position="163"/>
    </location>
</feature>
<proteinExistence type="predicted"/>
<evidence type="ECO:0000256" key="1">
    <source>
        <dbReference type="SAM" id="Phobius"/>
    </source>
</evidence>
<feature type="transmembrane region" description="Helical" evidence="1">
    <location>
        <begin position="61"/>
        <end position="83"/>
    </location>
</feature>
<feature type="transmembrane region" description="Helical" evidence="1">
    <location>
        <begin position="6"/>
        <end position="24"/>
    </location>
</feature>
<feature type="transmembrane region" description="Helical" evidence="1">
    <location>
        <begin position="31"/>
        <end position="49"/>
    </location>
</feature>
<dbReference type="AlphaFoldDB" id="A0A6C0FAX9"/>
<keyword evidence="1" id="KW-0812">Transmembrane</keyword>